<dbReference type="Proteomes" id="UP000198832">
    <property type="component" value="Unassembled WGS sequence"/>
</dbReference>
<feature type="DNA-binding region" description="OmpR/PhoB-type" evidence="2">
    <location>
        <begin position="2"/>
        <end position="109"/>
    </location>
</feature>
<dbReference type="InterPro" id="IPR016032">
    <property type="entry name" value="Sig_transdc_resp-reg_C-effctor"/>
</dbReference>
<evidence type="ECO:0000313" key="6">
    <source>
        <dbReference type="Proteomes" id="UP000198832"/>
    </source>
</evidence>
<evidence type="ECO:0000256" key="2">
    <source>
        <dbReference type="PROSITE-ProRule" id="PRU01091"/>
    </source>
</evidence>
<dbReference type="InterPro" id="IPR036388">
    <property type="entry name" value="WH-like_DNA-bd_sf"/>
</dbReference>
<dbReference type="Pfam" id="PF00486">
    <property type="entry name" value="Trans_reg_C"/>
    <property type="match status" value="1"/>
</dbReference>
<sequence length="126" mass="13922">MTTVYRFADCELDLDQFELRRDGCVVHVEPQVIEVLSYLISHPQRLVTREELLDAVWGDRFVSASALASRLMQARKAVGGHRRPTAGDRDGARPRLPVRRSGRGGAPADAGVRQHRATAGALLHGR</sequence>
<gene>
    <name evidence="5" type="ORF">SAMN04487968_101130</name>
</gene>
<dbReference type="GO" id="GO:0000160">
    <property type="term" value="P:phosphorelay signal transduction system"/>
    <property type="evidence" value="ECO:0007669"/>
    <property type="project" value="InterPro"/>
</dbReference>
<keyword evidence="1 2" id="KW-0238">DNA-binding</keyword>
<dbReference type="AlphaFoldDB" id="A0A1I1DG36"/>
<evidence type="ECO:0000313" key="5">
    <source>
        <dbReference type="EMBL" id="SFB72018.1"/>
    </source>
</evidence>
<name>A0A1I1DG36_9ACTN</name>
<dbReference type="RefSeq" id="WP_245750047.1">
    <property type="nucleotide sequence ID" value="NZ_FOLB01000001.1"/>
</dbReference>
<dbReference type="STRING" id="574651.SAMN04487968_101130"/>
<organism evidence="5 6">
    <name type="scientific">Nocardioides terrae</name>
    <dbReference type="NCBI Taxonomy" id="574651"/>
    <lineage>
        <taxon>Bacteria</taxon>
        <taxon>Bacillati</taxon>
        <taxon>Actinomycetota</taxon>
        <taxon>Actinomycetes</taxon>
        <taxon>Propionibacteriales</taxon>
        <taxon>Nocardioidaceae</taxon>
        <taxon>Nocardioides</taxon>
    </lineage>
</organism>
<dbReference type="GO" id="GO:0006355">
    <property type="term" value="P:regulation of DNA-templated transcription"/>
    <property type="evidence" value="ECO:0007669"/>
    <property type="project" value="InterPro"/>
</dbReference>
<feature type="domain" description="OmpR/PhoB-type" evidence="4">
    <location>
        <begin position="2"/>
        <end position="109"/>
    </location>
</feature>
<dbReference type="GO" id="GO:0003677">
    <property type="term" value="F:DNA binding"/>
    <property type="evidence" value="ECO:0007669"/>
    <property type="project" value="UniProtKB-UniRule"/>
</dbReference>
<dbReference type="Gene3D" id="1.10.10.10">
    <property type="entry name" value="Winged helix-like DNA-binding domain superfamily/Winged helix DNA-binding domain"/>
    <property type="match status" value="1"/>
</dbReference>
<protein>
    <submittedName>
        <fullName evidence="5">Transcriptional regulatory protein, C terminal</fullName>
    </submittedName>
</protein>
<dbReference type="SUPFAM" id="SSF46894">
    <property type="entry name" value="C-terminal effector domain of the bipartite response regulators"/>
    <property type="match status" value="1"/>
</dbReference>
<evidence type="ECO:0000256" key="1">
    <source>
        <dbReference type="ARBA" id="ARBA00023125"/>
    </source>
</evidence>
<evidence type="ECO:0000256" key="3">
    <source>
        <dbReference type="SAM" id="MobiDB-lite"/>
    </source>
</evidence>
<feature type="region of interest" description="Disordered" evidence="3">
    <location>
        <begin position="75"/>
        <end position="126"/>
    </location>
</feature>
<dbReference type="PROSITE" id="PS51755">
    <property type="entry name" value="OMPR_PHOB"/>
    <property type="match status" value="1"/>
</dbReference>
<dbReference type="CDD" id="cd00383">
    <property type="entry name" value="trans_reg_C"/>
    <property type="match status" value="1"/>
</dbReference>
<evidence type="ECO:0000259" key="4">
    <source>
        <dbReference type="PROSITE" id="PS51755"/>
    </source>
</evidence>
<dbReference type="EMBL" id="FOLB01000001">
    <property type="protein sequence ID" value="SFB72018.1"/>
    <property type="molecule type" value="Genomic_DNA"/>
</dbReference>
<dbReference type="InterPro" id="IPR001867">
    <property type="entry name" value="OmpR/PhoB-type_DNA-bd"/>
</dbReference>
<keyword evidence="6" id="KW-1185">Reference proteome</keyword>
<reference evidence="5 6" key="1">
    <citation type="submission" date="2016-10" db="EMBL/GenBank/DDBJ databases">
        <authorList>
            <person name="de Groot N.N."/>
        </authorList>
    </citation>
    <scope>NUCLEOTIDE SEQUENCE [LARGE SCALE GENOMIC DNA]</scope>
    <source>
        <strain evidence="5 6">CGMCC 1.7056</strain>
    </source>
</reference>
<accession>A0A1I1DG36</accession>
<proteinExistence type="predicted"/>